<dbReference type="RefSeq" id="XP_001598325.1">
    <property type="nucleotide sequence ID" value="XM_001598275.1"/>
</dbReference>
<protein>
    <submittedName>
        <fullName evidence="1">Uncharacterized protein</fullName>
    </submittedName>
</protein>
<gene>
    <name evidence="1" type="ORF">SS1G_00411</name>
</gene>
<dbReference type="GeneID" id="5494616"/>
<proteinExistence type="predicted"/>
<dbReference type="InParanoid" id="A7E539"/>
<reference evidence="2" key="1">
    <citation type="journal article" date="2011" name="PLoS Genet.">
        <title>Genomic analysis of the necrotrophic fungal pathogens Sclerotinia sclerotiorum and Botrytis cinerea.</title>
        <authorList>
            <person name="Amselem J."/>
            <person name="Cuomo C.A."/>
            <person name="van Kan J.A."/>
            <person name="Viaud M."/>
            <person name="Benito E.P."/>
            <person name="Couloux A."/>
            <person name="Coutinho P.M."/>
            <person name="de Vries R.P."/>
            <person name="Dyer P.S."/>
            <person name="Fillinger S."/>
            <person name="Fournier E."/>
            <person name="Gout L."/>
            <person name="Hahn M."/>
            <person name="Kohn L."/>
            <person name="Lapalu N."/>
            <person name="Plummer K.M."/>
            <person name="Pradier J.M."/>
            <person name="Quevillon E."/>
            <person name="Sharon A."/>
            <person name="Simon A."/>
            <person name="ten Have A."/>
            <person name="Tudzynski B."/>
            <person name="Tudzynski P."/>
            <person name="Wincker P."/>
            <person name="Andrew M."/>
            <person name="Anthouard V."/>
            <person name="Beever R.E."/>
            <person name="Beffa R."/>
            <person name="Benoit I."/>
            <person name="Bouzid O."/>
            <person name="Brault B."/>
            <person name="Chen Z."/>
            <person name="Choquer M."/>
            <person name="Collemare J."/>
            <person name="Cotton P."/>
            <person name="Danchin E.G."/>
            <person name="Da Silva C."/>
            <person name="Gautier A."/>
            <person name="Giraud C."/>
            <person name="Giraud T."/>
            <person name="Gonzalez C."/>
            <person name="Grossetete S."/>
            <person name="Guldener U."/>
            <person name="Henrissat B."/>
            <person name="Howlett B.J."/>
            <person name="Kodira C."/>
            <person name="Kretschmer M."/>
            <person name="Lappartient A."/>
            <person name="Leroch M."/>
            <person name="Levis C."/>
            <person name="Mauceli E."/>
            <person name="Neuveglise C."/>
            <person name="Oeser B."/>
            <person name="Pearson M."/>
            <person name="Poulain J."/>
            <person name="Poussereau N."/>
            <person name="Quesneville H."/>
            <person name="Rascle C."/>
            <person name="Schumacher J."/>
            <person name="Segurens B."/>
            <person name="Sexton A."/>
            <person name="Silva E."/>
            <person name="Sirven C."/>
            <person name="Soanes D.M."/>
            <person name="Talbot N.J."/>
            <person name="Templeton M."/>
            <person name="Yandava C."/>
            <person name="Yarden O."/>
            <person name="Zeng Q."/>
            <person name="Rollins J.A."/>
            <person name="Lebrun M.H."/>
            <person name="Dickman M."/>
        </authorList>
    </citation>
    <scope>NUCLEOTIDE SEQUENCE [LARGE SCALE GENOMIC DNA]</scope>
    <source>
        <strain evidence="2">ATCC 18683 / 1980 / Ss-1</strain>
    </source>
</reference>
<organism evidence="1 2">
    <name type="scientific">Sclerotinia sclerotiorum (strain ATCC 18683 / 1980 / Ss-1)</name>
    <name type="common">White mold</name>
    <name type="synonym">Whetzelinia sclerotiorum</name>
    <dbReference type="NCBI Taxonomy" id="665079"/>
    <lineage>
        <taxon>Eukaryota</taxon>
        <taxon>Fungi</taxon>
        <taxon>Dikarya</taxon>
        <taxon>Ascomycota</taxon>
        <taxon>Pezizomycotina</taxon>
        <taxon>Leotiomycetes</taxon>
        <taxon>Helotiales</taxon>
        <taxon>Sclerotiniaceae</taxon>
        <taxon>Sclerotinia</taxon>
    </lineage>
</organism>
<dbReference type="AlphaFoldDB" id="A7E539"/>
<sequence>MSSHHTSHGMSAVRSPRYPAEFASAVALPVLDILYLIPPPSSLVTRAVESTKHFSLEPIQIDVGRLPKTRCGG</sequence>
<dbReference type="KEGG" id="ssl:SS1G_00411"/>
<evidence type="ECO:0000313" key="2">
    <source>
        <dbReference type="Proteomes" id="UP000001312"/>
    </source>
</evidence>
<accession>A7E539</accession>
<name>A7E539_SCLS1</name>
<dbReference type="EMBL" id="CH476621">
    <property type="protein sequence ID" value="EDN91011.1"/>
    <property type="molecule type" value="Genomic_DNA"/>
</dbReference>
<evidence type="ECO:0000313" key="1">
    <source>
        <dbReference type="EMBL" id="EDN91011.1"/>
    </source>
</evidence>
<dbReference type="Proteomes" id="UP000001312">
    <property type="component" value="Unassembled WGS sequence"/>
</dbReference>
<dbReference type="HOGENOM" id="CLU_2706319_0_0_1"/>
<keyword evidence="2" id="KW-1185">Reference proteome</keyword>